<feature type="coiled-coil region" evidence="3">
    <location>
        <begin position="43"/>
        <end position="91"/>
    </location>
</feature>
<keyword evidence="2" id="KW-0732">Signal</keyword>
<evidence type="ECO:0000313" key="4">
    <source>
        <dbReference type="EMBL" id="KOF04063.1"/>
    </source>
</evidence>
<proteinExistence type="inferred from homology"/>
<dbReference type="GO" id="GO:0051082">
    <property type="term" value="F:unfolded protein binding"/>
    <property type="evidence" value="ECO:0007669"/>
    <property type="project" value="InterPro"/>
</dbReference>
<dbReference type="SUPFAM" id="SSF111384">
    <property type="entry name" value="OmpH-like"/>
    <property type="match status" value="1"/>
</dbReference>
<comment type="caution">
    <text evidence="4">The sequence shown here is derived from an EMBL/GenBank/DDBJ whole genome shotgun (WGS) entry which is preliminary data.</text>
</comment>
<accession>A0A0L8ANN9</accession>
<dbReference type="InterPro" id="IPR024930">
    <property type="entry name" value="Skp_dom_sf"/>
</dbReference>
<gene>
    <name evidence="4" type="ORF">OB69_03480</name>
</gene>
<dbReference type="EMBL" id="JSVA01000004">
    <property type="protein sequence ID" value="KOF04063.1"/>
    <property type="molecule type" value="Genomic_DNA"/>
</dbReference>
<dbReference type="InterPro" id="IPR005632">
    <property type="entry name" value="Chaperone_Skp"/>
</dbReference>
<dbReference type="AlphaFoldDB" id="A0A0L8ANN9"/>
<dbReference type="Pfam" id="PF03938">
    <property type="entry name" value="OmpH"/>
    <property type="match status" value="1"/>
</dbReference>
<reference evidence="5" key="1">
    <citation type="submission" date="2014-11" db="EMBL/GenBank/DDBJ databases">
        <title>Genome sequencing of Roseivirga sp. D-25.</title>
        <authorList>
            <person name="Selvaratnam C."/>
            <person name="Thevarajoo S."/>
            <person name="Goh K.M."/>
            <person name="Eee R."/>
            <person name="Chan K.-G."/>
            <person name="Chong C.S."/>
        </authorList>
    </citation>
    <scope>NUCLEOTIDE SEQUENCE [LARGE SCALE GENOMIC DNA]</scope>
    <source>
        <strain evidence="5">D-25</strain>
    </source>
</reference>
<dbReference type="SMART" id="SM00935">
    <property type="entry name" value="OmpH"/>
    <property type="match status" value="1"/>
</dbReference>
<sequence>MTAWSQEFKVGYTSIDAIVFSMPEIPQINADLQVYQKQLASQVESKQKTIDAKIAEYQKLAQQPTVSPTVMQEKETEIRKLQADFANFSQKADESLSNKSNNLFNPIYVKVQNAIEEVRKEKGYGMILNAGTDTGGIVLAAREEDNITKAVFDKLGVPMPVAPEGGAPAAKSGGN</sequence>
<evidence type="ECO:0000256" key="1">
    <source>
        <dbReference type="ARBA" id="ARBA00009091"/>
    </source>
</evidence>
<dbReference type="Gene3D" id="3.30.910.20">
    <property type="entry name" value="Skp domain"/>
    <property type="match status" value="1"/>
</dbReference>
<dbReference type="PANTHER" id="PTHR35089">
    <property type="entry name" value="CHAPERONE PROTEIN SKP"/>
    <property type="match status" value="1"/>
</dbReference>
<dbReference type="Proteomes" id="UP000036908">
    <property type="component" value="Unassembled WGS sequence"/>
</dbReference>
<comment type="similarity">
    <text evidence="1">Belongs to the Skp family.</text>
</comment>
<evidence type="ECO:0008006" key="6">
    <source>
        <dbReference type="Google" id="ProtNLM"/>
    </source>
</evidence>
<dbReference type="PATRIC" id="fig|1566026.4.peg.2467"/>
<evidence type="ECO:0000313" key="5">
    <source>
        <dbReference type="Proteomes" id="UP000036908"/>
    </source>
</evidence>
<organism evidence="4 5">
    <name type="scientific">Roseivirga seohaensis subsp. aquiponti</name>
    <dbReference type="NCBI Taxonomy" id="1566026"/>
    <lineage>
        <taxon>Bacteria</taxon>
        <taxon>Pseudomonadati</taxon>
        <taxon>Bacteroidota</taxon>
        <taxon>Cytophagia</taxon>
        <taxon>Cytophagales</taxon>
        <taxon>Roseivirgaceae</taxon>
        <taxon>Roseivirga</taxon>
    </lineage>
</organism>
<protein>
    <recommendedName>
        <fullName evidence="6">Outer membrane chaperone Skp</fullName>
    </recommendedName>
</protein>
<keyword evidence="3" id="KW-0175">Coiled coil</keyword>
<name>A0A0L8ANN9_9BACT</name>
<evidence type="ECO:0000256" key="2">
    <source>
        <dbReference type="ARBA" id="ARBA00022729"/>
    </source>
</evidence>
<dbReference type="GO" id="GO:0050821">
    <property type="term" value="P:protein stabilization"/>
    <property type="evidence" value="ECO:0007669"/>
    <property type="project" value="TreeGrafter"/>
</dbReference>
<dbReference type="GO" id="GO:0005829">
    <property type="term" value="C:cytosol"/>
    <property type="evidence" value="ECO:0007669"/>
    <property type="project" value="TreeGrafter"/>
</dbReference>
<dbReference type="PANTHER" id="PTHR35089:SF1">
    <property type="entry name" value="CHAPERONE PROTEIN SKP"/>
    <property type="match status" value="1"/>
</dbReference>
<keyword evidence="5" id="KW-1185">Reference proteome</keyword>
<evidence type="ECO:0000256" key="3">
    <source>
        <dbReference type="SAM" id="Coils"/>
    </source>
</evidence>